<gene>
    <name evidence="2" type="ORF">GA0070564_101150</name>
</gene>
<reference evidence="3" key="1">
    <citation type="submission" date="2016-06" db="EMBL/GenBank/DDBJ databases">
        <authorList>
            <person name="Varghese N."/>
            <person name="Submissions Spin"/>
        </authorList>
    </citation>
    <scope>NUCLEOTIDE SEQUENCE [LARGE SCALE GENOMIC DNA]</scope>
    <source>
        <strain evidence="3">DSM 44830</strain>
    </source>
</reference>
<dbReference type="AlphaFoldDB" id="A0A1C4U191"/>
<name>A0A1C4U191_9ACTN</name>
<keyword evidence="1" id="KW-0812">Transmembrane</keyword>
<keyword evidence="1" id="KW-0472">Membrane</keyword>
<keyword evidence="1" id="KW-1133">Transmembrane helix</keyword>
<evidence type="ECO:0000313" key="2">
    <source>
        <dbReference type="EMBL" id="SCE65471.1"/>
    </source>
</evidence>
<dbReference type="Proteomes" id="UP000199504">
    <property type="component" value="Unassembled WGS sequence"/>
</dbReference>
<organism evidence="2 3">
    <name type="scientific">Micromonospora mirobrigensis</name>
    <dbReference type="NCBI Taxonomy" id="262898"/>
    <lineage>
        <taxon>Bacteria</taxon>
        <taxon>Bacillati</taxon>
        <taxon>Actinomycetota</taxon>
        <taxon>Actinomycetes</taxon>
        <taxon>Micromonosporales</taxon>
        <taxon>Micromonosporaceae</taxon>
        <taxon>Micromonospora</taxon>
    </lineage>
</organism>
<evidence type="ECO:0000256" key="1">
    <source>
        <dbReference type="SAM" id="Phobius"/>
    </source>
</evidence>
<sequence length="67" mass="6867">MTDRPSTAESNRTLALLCAFTSLLIALAALTLGGAVGWVVQGLLVAFLVACAALVGANLARRRPSGR</sequence>
<protein>
    <submittedName>
        <fullName evidence="2">Uncharacterized protein</fullName>
    </submittedName>
</protein>
<proteinExistence type="predicted"/>
<evidence type="ECO:0000313" key="3">
    <source>
        <dbReference type="Proteomes" id="UP000199504"/>
    </source>
</evidence>
<accession>A0A1C4U191</accession>
<dbReference type="STRING" id="262898.GA0070564_101150"/>
<feature type="transmembrane region" description="Helical" evidence="1">
    <location>
        <begin position="38"/>
        <end position="60"/>
    </location>
</feature>
<dbReference type="EMBL" id="FMCX01000001">
    <property type="protein sequence ID" value="SCE65471.1"/>
    <property type="molecule type" value="Genomic_DNA"/>
</dbReference>
<dbReference type="RefSeq" id="WP_091601148.1">
    <property type="nucleotide sequence ID" value="NZ_FMCX01000001.1"/>
</dbReference>
<keyword evidence="3" id="KW-1185">Reference proteome</keyword>